<evidence type="ECO:0000313" key="1">
    <source>
        <dbReference type="EMBL" id="KAB1154696.1"/>
    </source>
</evidence>
<sequence length="210" mass="24373">MIKTKNISTKTFFEEARKETIINNDRLNLIGDIAHTIIDEFNDREKINLNFICTHNSRRSQLAQVWSFYAIEYFNLKNIFTYSGGTEITAFHRNTVKCLQKTGFNFNIIDFSHQNPRYLISFQGTKKSILGFSKTYDHSSNSFPYIAITTCDSADENCPFIPDAISRFHLPFTDPKISDNTDLMEETYLNTSKQIAGEVFYIFETIKNHL</sequence>
<organism evidence="1 2">
    <name type="scientific">Tenacibaculum aiptasiae</name>
    <dbReference type="NCBI Taxonomy" id="426481"/>
    <lineage>
        <taxon>Bacteria</taxon>
        <taxon>Pseudomonadati</taxon>
        <taxon>Bacteroidota</taxon>
        <taxon>Flavobacteriia</taxon>
        <taxon>Flavobacteriales</taxon>
        <taxon>Flavobacteriaceae</taxon>
        <taxon>Tenacibaculum</taxon>
    </lineage>
</organism>
<comment type="caution">
    <text evidence="1">The sequence shown here is derived from an EMBL/GenBank/DDBJ whole genome shotgun (WGS) entry which is preliminary data.</text>
</comment>
<dbReference type="PANTHER" id="PTHR43428:SF1">
    <property type="entry name" value="ARSENATE REDUCTASE"/>
    <property type="match status" value="1"/>
</dbReference>
<name>A0A7J5AAW4_9FLAO</name>
<reference evidence="1 2" key="1">
    <citation type="submission" date="2019-09" db="EMBL/GenBank/DDBJ databases">
        <authorList>
            <person name="Cao W.R."/>
        </authorList>
    </citation>
    <scope>NUCLEOTIDE SEQUENCE [LARGE SCALE GENOMIC DNA]</scope>
    <source>
        <strain evidence="2">a4</strain>
    </source>
</reference>
<evidence type="ECO:0000313" key="2">
    <source>
        <dbReference type="Proteomes" id="UP000467305"/>
    </source>
</evidence>
<proteinExistence type="predicted"/>
<dbReference type="EMBL" id="WAAU01000028">
    <property type="protein sequence ID" value="KAB1154696.1"/>
    <property type="molecule type" value="Genomic_DNA"/>
</dbReference>
<dbReference type="OrthoDB" id="9793058at2"/>
<dbReference type="InterPro" id="IPR036196">
    <property type="entry name" value="Ptyr_pPase_sf"/>
</dbReference>
<dbReference type="Gene3D" id="3.40.50.2300">
    <property type="match status" value="1"/>
</dbReference>
<evidence type="ECO:0008006" key="3">
    <source>
        <dbReference type="Google" id="ProtNLM"/>
    </source>
</evidence>
<dbReference type="AlphaFoldDB" id="A0A7J5AAW4"/>
<keyword evidence="2" id="KW-1185">Reference proteome</keyword>
<dbReference type="SUPFAM" id="SSF52788">
    <property type="entry name" value="Phosphotyrosine protein phosphatases I"/>
    <property type="match status" value="1"/>
</dbReference>
<accession>A0A7J5AAW4</accession>
<dbReference type="PANTHER" id="PTHR43428">
    <property type="entry name" value="ARSENATE REDUCTASE"/>
    <property type="match status" value="1"/>
</dbReference>
<dbReference type="RefSeq" id="WP_150900778.1">
    <property type="nucleotide sequence ID" value="NZ_WAAU01000028.1"/>
</dbReference>
<dbReference type="Proteomes" id="UP000467305">
    <property type="component" value="Unassembled WGS sequence"/>
</dbReference>
<protein>
    <recommendedName>
        <fullName evidence="3">Protein-tyrosine-phosphatase</fullName>
    </recommendedName>
</protein>
<gene>
    <name evidence="1" type="ORF">F7018_14325</name>
</gene>